<gene>
    <name evidence="1" type="ORF">PG993_000393</name>
</gene>
<reference evidence="1 2" key="1">
    <citation type="submission" date="2023-01" db="EMBL/GenBank/DDBJ databases">
        <title>Analysis of 21 Apiospora genomes using comparative genomics revels a genus with tremendous synthesis potential of carbohydrate active enzymes and secondary metabolites.</title>
        <authorList>
            <person name="Sorensen T."/>
        </authorList>
    </citation>
    <scope>NUCLEOTIDE SEQUENCE [LARGE SCALE GENOMIC DNA]</scope>
    <source>
        <strain evidence="1 2">CBS 33761</strain>
    </source>
</reference>
<keyword evidence="2" id="KW-1185">Reference proteome</keyword>
<comment type="caution">
    <text evidence="1">The sequence shown here is derived from an EMBL/GenBank/DDBJ whole genome shotgun (WGS) entry which is preliminary data.</text>
</comment>
<name>A0ABR1U8E8_9PEZI</name>
<organism evidence="1 2">
    <name type="scientific">Apiospora rasikravindrae</name>
    <dbReference type="NCBI Taxonomy" id="990691"/>
    <lineage>
        <taxon>Eukaryota</taxon>
        <taxon>Fungi</taxon>
        <taxon>Dikarya</taxon>
        <taxon>Ascomycota</taxon>
        <taxon>Pezizomycotina</taxon>
        <taxon>Sordariomycetes</taxon>
        <taxon>Xylariomycetidae</taxon>
        <taxon>Amphisphaeriales</taxon>
        <taxon>Apiosporaceae</taxon>
        <taxon>Apiospora</taxon>
    </lineage>
</organism>
<evidence type="ECO:0000313" key="1">
    <source>
        <dbReference type="EMBL" id="KAK8055166.1"/>
    </source>
</evidence>
<evidence type="ECO:0000313" key="2">
    <source>
        <dbReference type="Proteomes" id="UP001444661"/>
    </source>
</evidence>
<proteinExistence type="predicted"/>
<protein>
    <submittedName>
        <fullName evidence="1">Uncharacterized protein</fullName>
    </submittedName>
</protein>
<sequence>MTSIEVLPSTPQCVFDPNCMQLHAYPAIISNLPRDKTDWRNTQFYANINRGGALKDNGQHHKYFVRASKVVLGHVTVEDSDLTACLV</sequence>
<dbReference type="Proteomes" id="UP001444661">
    <property type="component" value="Unassembled WGS sequence"/>
</dbReference>
<dbReference type="EMBL" id="JAQQWK010000001">
    <property type="protein sequence ID" value="KAK8055166.1"/>
    <property type="molecule type" value="Genomic_DNA"/>
</dbReference>
<accession>A0ABR1U8E8</accession>